<name>A0ABS2MTM4_9FIRM</name>
<keyword evidence="2" id="KW-1185">Reference proteome</keyword>
<sequence length="65" mass="7212">MIPIRASLLLEMLTKYGNGSSTGFIINNPVFSIATTTMQFRTARQVSGYSRLYLSLKPSNVDLNI</sequence>
<proteinExistence type="predicted"/>
<dbReference type="Proteomes" id="UP000767854">
    <property type="component" value="Unassembled WGS sequence"/>
</dbReference>
<organism evidence="1 2">
    <name type="scientific">Fusibacter tunisiensis</name>
    <dbReference type="NCBI Taxonomy" id="1008308"/>
    <lineage>
        <taxon>Bacteria</taxon>
        <taxon>Bacillati</taxon>
        <taxon>Bacillota</taxon>
        <taxon>Clostridia</taxon>
        <taxon>Eubacteriales</taxon>
        <taxon>Eubacteriales Family XII. Incertae Sedis</taxon>
        <taxon>Fusibacter</taxon>
    </lineage>
</organism>
<protein>
    <submittedName>
        <fullName evidence="1">Uncharacterized protein</fullName>
    </submittedName>
</protein>
<reference evidence="1 2" key="1">
    <citation type="submission" date="2021-01" db="EMBL/GenBank/DDBJ databases">
        <title>Genomic Encyclopedia of Type Strains, Phase IV (KMG-IV): sequencing the most valuable type-strain genomes for metagenomic binning, comparative biology and taxonomic classification.</title>
        <authorList>
            <person name="Goeker M."/>
        </authorList>
    </citation>
    <scope>NUCLEOTIDE SEQUENCE [LARGE SCALE GENOMIC DNA]</scope>
    <source>
        <strain evidence="1 2">DSM 24436</strain>
    </source>
</reference>
<comment type="caution">
    <text evidence="1">The sequence shown here is derived from an EMBL/GenBank/DDBJ whole genome shotgun (WGS) entry which is preliminary data.</text>
</comment>
<dbReference type="RefSeq" id="WP_204665165.1">
    <property type="nucleotide sequence ID" value="NZ_JAFBDT010000028.1"/>
</dbReference>
<evidence type="ECO:0000313" key="1">
    <source>
        <dbReference type="EMBL" id="MBM7562740.1"/>
    </source>
</evidence>
<gene>
    <name evidence="1" type="ORF">JOC49_002301</name>
</gene>
<dbReference type="EMBL" id="JAFBDT010000028">
    <property type="protein sequence ID" value="MBM7562740.1"/>
    <property type="molecule type" value="Genomic_DNA"/>
</dbReference>
<accession>A0ABS2MTM4</accession>
<evidence type="ECO:0000313" key="2">
    <source>
        <dbReference type="Proteomes" id="UP000767854"/>
    </source>
</evidence>